<dbReference type="PANTHER" id="PTHR12875:SF0">
    <property type="entry name" value="GOLGI TO ER TRAFFIC PROTEIN 4 HOMOLOG"/>
    <property type="match status" value="1"/>
</dbReference>
<evidence type="ECO:0000313" key="3">
    <source>
        <dbReference type="Proteomes" id="UP000053392"/>
    </source>
</evidence>
<organism evidence="2 3">
    <name type="scientific">Cryptococcus deuterogattii Ram5</name>
    <dbReference type="NCBI Taxonomy" id="1296110"/>
    <lineage>
        <taxon>Eukaryota</taxon>
        <taxon>Fungi</taxon>
        <taxon>Dikarya</taxon>
        <taxon>Basidiomycota</taxon>
        <taxon>Agaricomycotina</taxon>
        <taxon>Tremellomycetes</taxon>
        <taxon>Tremellales</taxon>
        <taxon>Cryptococcaceae</taxon>
        <taxon>Cryptococcus</taxon>
        <taxon>Cryptococcus gattii species complex</taxon>
    </lineage>
</organism>
<dbReference type="GO" id="GO:0005829">
    <property type="term" value="C:cytosol"/>
    <property type="evidence" value="ECO:0007669"/>
    <property type="project" value="TreeGrafter"/>
</dbReference>
<dbReference type="PANTHER" id="PTHR12875">
    <property type="entry name" value="GOLGI TO ER TRAFFIC PROTEIN 4 HOMOLOG"/>
    <property type="match status" value="1"/>
</dbReference>
<dbReference type="OrthoDB" id="10252405at2759"/>
<dbReference type="HOGENOM" id="CLU_046061_0_0_1"/>
<dbReference type="EMBL" id="KN847898">
    <property type="protein sequence ID" value="KIR42429.1"/>
    <property type="molecule type" value="Genomic_DNA"/>
</dbReference>
<gene>
    <name evidence="2" type="ORF">I313_01653</name>
</gene>
<dbReference type="Proteomes" id="UP000053392">
    <property type="component" value="Unassembled WGS sequence"/>
</dbReference>
<dbReference type="InterPro" id="IPR007317">
    <property type="entry name" value="GET4"/>
</dbReference>
<dbReference type="Pfam" id="PF04190">
    <property type="entry name" value="GET4"/>
    <property type="match status" value="1"/>
</dbReference>
<comment type="similarity">
    <text evidence="1">Belongs to the GET4 family.</text>
</comment>
<dbReference type="AlphaFoldDB" id="A0A0D0V776"/>
<dbReference type="Gene3D" id="1.25.40.10">
    <property type="entry name" value="Tetratricopeptide repeat domain"/>
    <property type="match status" value="1"/>
</dbReference>
<keyword evidence="3" id="KW-1185">Reference proteome</keyword>
<dbReference type="FunFam" id="1.25.40.10:FF:000821">
    <property type="entry name" value="Unplaced genomic scaffold supercont1.5, whole genome shotgun sequence"/>
    <property type="match status" value="1"/>
</dbReference>
<evidence type="ECO:0000256" key="1">
    <source>
        <dbReference type="ARBA" id="ARBA00005351"/>
    </source>
</evidence>
<accession>A0A0D0V776</accession>
<protein>
    <submittedName>
        <fullName evidence="2">Cytoplasmic protein</fullName>
    </submittedName>
</protein>
<dbReference type="GO" id="GO:0045048">
    <property type="term" value="P:protein insertion into ER membrane"/>
    <property type="evidence" value="ECO:0007669"/>
    <property type="project" value="InterPro"/>
</dbReference>
<dbReference type="InterPro" id="IPR011990">
    <property type="entry name" value="TPR-like_helical_dom_sf"/>
</dbReference>
<evidence type="ECO:0000313" key="2">
    <source>
        <dbReference type="EMBL" id="KIR42429.1"/>
    </source>
</evidence>
<proteinExistence type="inferred from homology"/>
<name>A0A0D0V776_9TREE</name>
<reference evidence="2 3" key="1">
    <citation type="submission" date="2015-01" db="EMBL/GenBank/DDBJ databases">
        <title>The Genome Sequence of Cryptococcus gattii Ram5.</title>
        <authorList>
            <consortium name="The Broad Institute Genomics Platform"/>
            <person name="Cuomo C."/>
            <person name="Litvintseva A."/>
            <person name="Chen Y."/>
            <person name="Heitman J."/>
            <person name="Sun S."/>
            <person name="Springer D."/>
            <person name="Dromer F."/>
            <person name="Young S."/>
            <person name="Zeng Q."/>
            <person name="Gargeya S."/>
            <person name="Abouelleil A."/>
            <person name="Alvarado L."/>
            <person name="Chapman S.B."/>
            <person name="Gainer-Dewar J."/>
            <person name="Goldberg J."/>
            <person name="Griggs A."/>
            <person name="Gujja S."/>
            <person name="Hansen M."/>
            <person name="Howarth C."/>
            <person name="Imamovic A."/>
            <person name="Larimer J."/>
            <person name="Murphy C."/>
            <person name="Naylor J."/>
            <person name="Pearson M."/>
            <person name="Priest M."/>
            <person name="Roberts A."/>
            <person name="Saif S."/>
            <person name="Shea T."/>
            <person name="Sykes S."/>
            <person name="Wortman J."/>
            <person name="Nusbaum C."/>
            <person name="Birren B."/>
        </authorList>
    </citation>
    <scope>NUCLEOTIDE SEQUENCE [LARGE SCALE GENOMIC DNA]</scope>
    <source>
        <strain evidence="2 3">Ram5</strain>
    </source>
</reference>
<sequence>MPPRKPQTLQSLLPPILSLLPNTYSAHQKALTTTARLLHASPPEYGLAIEILFAVAKELLKTGEAGSGSELGVRMLTVMGEAGIEVNESSRANVTQLLALTPATGPWRKKLVDSAVKWTQAHGECPCGDPHLQQYIGEMYYREGQYFLAEQHLLASGKRDASIVLADMMFDLNLLFPNRCGKGALDPGPFALRGILPPLLHSPPSIVPAFTFLTTFLAHLTSPSSVFHASLASSIPSQTSFSLPEIIVTASQSLNFAQLALVTIQHAPAKGVSGVHAGGTDGGIAREWKALCARYSKTSPVVAQPEVQEALSQIATEVFLIPRPRGSSNNDLLQNLMGSLFGGGR</sequence>